<proteinExistence type="predicted"/>
<feature type="transmembrane region" description="Helical" evidence="1">
    <location>
        <begin position="174"/>
        <end position="195"/>
    </location>
</feature>
<feature type="transmembrane region" description="Helical" evidence="1">
    <location>
        <begin position="21"/>
        <end position="40"/>
    </location>
</feature>
<keyword evidence="3" id="KW-0808">Transferase</keyword>
<keyword evidence="3" id="KW-0012">Acyltransferase</keyword>
<organism evidence="3 4">
    <name type="scientific">Aquincola agrisoli</name>
    <dbReference type="NCBI Taxonomy" id="3119538"/>
    <lineage>
        <taxon>Bacteria</taxon>
        <taxon>Pseudomonadati</taxon>
        <taxon>Pseudomonadota</taxon>
        <taxon>Betaproteobacteria</taxon>
        <taxon>Burkholderiales</taxon>
        <taxon>Sphaerotilaceae</taxon>
        <taxon>Aquincola</taxon>
    </lineage>
</organism>
<feature type="transmembrane region" description="Helical" evidence="1">
    <location>
        <begin position="52"/>
        <end position="74"/>
    </location>
</feature>
<keyword evidence="1" id="KW-0812">Transmembrane</keyword>
<gene>
    <name evidence="3" type="ORF">V4F39_02340</name>
</gene>
<keyword evidence="4" id="KW-1185">Reference proteome</keyword>
<evidence type="ECO:0000256" key="1">
    <source>
        <dbReference type="SAM" id="Phobius"/>
    </source>
</evidence>
<dbReference type="RefSeq" id="WP_332287627.1">
    <property type="nucleotide sequence ID" value="NZ_JAZIBG010000009.1"/>
</dbReference>
<dbReference type="EMBL" id="JAZIBG010000009">
    <property type="protein sequence ID" value="MEF7612732.1"/>
    <property type="molecule type" value="Genomic_DNA"/>
</dbReference>
<dbReference type="GO" id="GO:0015019">
    <property type="term" value="F:heparan-alpha-glucosaminide N-acetyltransferase activity"/>
    <property type="evidence" value="ECO:0007669"/>
    <property type="project" value="UniProtKB-EC"/>
</dbReference>
<feature type="transmembrane region" description="Helical" evidence="1">
    <location>
        <begin position="134"/>
        <end position="154"/>
    </location>
</feature>
<feature type="domain" description="Heparan-alpha-glucosaminide N-acetyltransferase catalytic" evidence="2">
    <location>
        <begin position="10"/>
        <end position="229"/>
    </location>
</feature>
<feature type="transmembrane region" description="Helical" evidence="1">
    <location>
        <begin position="216"/>
        <end position="238"/>
    </location>
</feature>
<reference evidence="3 4" key="1">
    <citation type="submission" date="2024-02" db="EMBL/GenBank/DDBJ databases">
        <title>Genome sequence of Aquincola sp. MAHUQ-54.</title>
        <authorList>
            <person name="Huq M.A."/>
        </authorList>
    </citation>
    <scope>NUCLEOTIDE SEQUENCE [LARGE SCALE GENOMIC DNA]</scope>
    <source>
        <strain evidence="3 4">MAHUQ-54</strain>
    </source>
</reference>
<dbReference type="InterPro" id="IPR012429">
    <property type="entry name" value="HGSNAT_cat"/>
</dbReference>
<evidence type="ECO:0000313" key="4">
    <source>
        <dbReference type="Proteomes" id="UP001336250"/>
    </source>
</evidence>
<dbReference type="Pfam" id="PF07786">
    <property type="entry name" value="HGSNAT_cat"/>
    <property type="match status" value="1"/>
</dbReference>
<keyword evidence="1" id="KW-1133">Transmembrane helix</keyword>
<accession>A0AAW9QBE7</accession>
<dbReference type="EC" id="2.3.1.78" evidence="3"/>
<evidence type="ECO:0000313" key="3">
    <source>
        <dbReference type="EMBL" id="MEF7612732.1"/>
    </source>
</evidence>
<sequence>MAALPAQAGRADRLDALRGAAMVWMAAFHFCFDLNFLRFIPPQDFYNDPRWTLQRLCIVSLFLACAGVSQALALRQGQRWGRFWRRWLQLAGCALLVSVGSWFMFPASFISFGVLHGLAVMLVVTRLTARAGAWLWPAGLAAVLLPQWVQHPFFDSRWTDWIGLVTHKPAVEDYVPLLPWLGVVWWGLAAGQWLAASRPAWLMGRLPRPLRGLAALGRWPLTFYMLHQPVLIGLLLLADALRR</sequence>
<evidence type="ECO:0000259" key="2">
    <source>
        <dbReference type="Pfam" id="PF07786"/>
    </source>
</evidence>
<dbReference type="Proteomes" id="UP001336250">
    <property type="component" value="Unassembled WGS sequence"/>
</dbReference>
<keyword evidence="1" id="KW-0472">Membrane</keyword>
<comment type="caution">
    <text evidence="3">The sequence shown here is derived from an EMBL/GenBank/DDBJ whole genome shotgun (WGS) entry which is preliminary data.</text>
</comment>
<name>A0AAW9QBE7_9BURK</name>
<dbReference type="AlphaFoldDB" id="A0AAW9QBE7"/>
<protein>
    <submittedName>
        <fullName evidence="3">Heparan-alpha-glucosaminide N-acetyltransferase</fullName>
        <ecNumber evidence="3">2.3.1.78</ecNumber>
    </submittedName>
</protein>